<evidence type="ECO:0000313" key="2">
    <source>
        <dbReference type="EMBL" id="CAG9791925.1"/>
    </source>
</evidence>
<organism evidence="2 3">
    <name type="scientific">Diatraea saccharalis</name>
    <name type="common">sugarcane borer</name>
    <dbReference type="NCBI Taxonomy" id="40085"/>
    <lineage>
        <taxon>Eukaryota</taxon>
        <taxon>Metazoa</taxon>
        <taxon>Ecdysozoa</taxon>
        <taxon>Arthropoda</taxon>
        <taxon>Hexapoda</taxon>
        <taxon>Insecta</taxon>
        <taxon>Pterygota</taxon>
        <taxon>Neoptera</taxon>
        <taxon>Endopterygota</taxon>
        <taxon>Lepidoptera</taxon>
        <taxon>Glossata</taxon>
        <taxon>Ditrysia</taxon>
        <taxon>Pyraloidea</taxon>
        <taxon>Crambidae</taxon>
        <taxon>Crambinae</taxon>
        <taxon>Diatraea</taxon>
    </lineage>
</organism>
<dbReference type="OrthoDB" id="7466836at2759"/>
<feature type="compositionally biased region" description="Polar residues" evidence="1">
    <location>
        <begin position="453"/>
        <end position="463"/>
    </location>
</feature>
<keyword evidence="3" id="KW-1185">Reference proteome</keyword>
<dbReference type="Proteomes" id="UP001153714">
    <property type="component" value="Chromosome 4"/>
</dbReference>
<evidence type="ECO:0000256" key="1">
    <source>
        <dbReference type="SAM" id="MobiDB-lite"/>
    </source>
</evidence>
<accession>A0A9N9R8X3</accession>
<evidence type="ECO:0000313" key="3">
    <source>
        <dbReference type="Proteomes" id="UP001153714"/>
    </source>
</evidence>
<name>A0A9N9R8X3_9NEOP</name>
<reference evidence="2" key="1">
    <citation type="submission" date="2021-12" db="EMBL/GenBank/DDBJ databases">
        <authorList>
            <person name="King R."/>
        </authorList>
    </citation>
    <scope>NUCLEOTIDE SEQUENCE</scope>
</reference>
<sequence length="642" mass="74685">MQSSNSNIHKKERVTSTYAEIYLDDDYCDFEKSDYEKLENVIQTDNDDTWISPSDLLIGVIELKPPFTSKITRGKTHEGILTIGDNIFKRKRAAFLQHLTELINDNDSGWIHILDAEKKLVEAKVRNIYHNIFLEKSKIMSKEMSNFFEKSLKKLEDNVKSEIEIILVSVHAGIISDLNFEIRQKLIKERTILENILKDRYESEVNKIQIYYKILLDNELQRQNTLTNNALFERNDALLSFYRQIEAENLTGTMYVMCAERKKCKIKQFLLENYQTTDLSEKIKKIKEQESVLEAFRNRDMKISLINNAWENKIRNVLQLFLKFISFSLKLIPEQSTFLLDLEKMVVLQINEFQKKPQNVSTILIDENDVNNIFQFEEPRVEEKTCDNEPFVIVGDLNDPTPPKYGSSETLATDVDLPYFRVQRQFVYAKCHKYEQIKAFLESQRCKCHDVQTMPQQSESGELSDSPPAKTHSTPPESISSEEPLLINDIQRLQDCPARNCQDWAKSYTFPYLDSYLDFSEENFERVKTILGGSTTIEPPPKLIDPMKLVKAELPFSATKELYHTVETQYSSQEDLNITNITCSCVSGRLHKTSSSRDNVKVNKSEDLQELLSKRKQSIIDVIQNNPKLLKMFTDECFDFVF</sequence>
<dbReference type="AlphaFoldDB" id="A0A9N9R8X3"/>
<protein>
    <submittedName>
        <fullName evidence="2">Uncharacterized protein</fullName>
    </submittedName>
</protein>
<proteinExistence type="predicted"/>
<dbReference type="EMBL" id="OU893335">
    <property type="protein sequence ID" value="CAG9791925.1"/>
    <property type="molecule type" value="Genomic_DNA"/>
</dbReference>
<reference evidence="2" key="2">
    <citation type="submission" date="2022-10" db="EMBL/GenBank/DDBJ databases">
        <authorList>
            <consortium name="ENA_rothamsted_submissions"/>
            <consortium name="culmorum"/>
            <person name="King R."/>
        </authorList>
    </citation>
    <scope>NUCLEOTIDE SEQUENCE</scope>
</reference>
<gene>
    <name evidence="2" type="ORF">DIATSA_LOCUS9506</name>
</gene>
<feature type="region of interest" description="Disordered" evidence="1">
    <location>
        <begin position="452"/>
        <end position="483"/>
    </location>
</feature>